<dbReference type="EMBL" id="OZ034822">
    <property type="protein sequence ID" value="CAL1412139.1"/>
    <property type="molecule type" value="Genomic_DNA"/>
</dbReference>
<gene>
    <name evidence="2" type="ORF">LTRI10_LOCUS51451</name>
</gene>
<feature type="domain" description="Reverse transcriptase Ty1/copia-type" evidence="1">
    <location>
        <begin position="1"/>
        <end position="91"/>
    </location>
</feature>
<accession>A0AAV2GN87</accession>
<evidence type="ECO:0000313" key="2">
    <source>
        <dbReference type="EMBL" id="CAL1412139.1"/>
    </source>
</evidence>
<dbReference type="Proteomes" id="UP001497516">
    <property type="component" value="Chromosome 9"/>
</dbReference>
<dbReference type="AlphaFoldDB" id="A0AAV2GN87"/>
<dbReference type="PANTHER" id="PTHR11439">
    <property type="entry name" value="GAG-POL-RELATED RETROTRANSPOSON"/>
    <property type="match status" value="1"/>
</dbReference>
<dbReference type="InterPro" id="IPR013103">
    <property type="entry name" value="RVT_2"/>
</dbReference>
<dbReference type="SUPFAM" id="SSF56672">
    <property type="entry name" value="DNA/RNA polymerases"/>
    <property type="match status" value="1"/>
</dbReference>
<sequence length="372" mass="42273">MFIRRVQGRIVIVLVYVDDIILTGPRLGDLESVKGFLKRDFKIKDLGSLKYFLGLEVTRNRSGISVSQRKYCMDLIAETGYLDAKSCKSPIDCKVKLSAGEGKLLENPGIYKRLVGRLHYLTVTRPDIAFPVQQLCQYEREPRDTHLQAAYRVIRYLKGAPGQGLHFKANSDLVLKAYSDADWAACPDTRRSISGYCTFLGSSLITWKAKKQTTVSRSSSEAEYRALAHLICEIQWLKGLLVELDVKVQTPVLVYCDNMSAIQIAENPVYHERTKHVEIYVHVTRERVKSGLINLKFVRSEEQLADLFTKGLSRFRLNYLLDKLDVLNVYAPTCGGVTRFKGLIDLNSEEEAAQISKGKQKMEVHMIEELWS</sequence>
<dbReference type="InterPro" id="IPR043502">
    <property type="entry name" value="DNA/RNA_pol_sf"/>
</dbReference>
<evidence type="ECO:0000313" key="3">
    <source>
        <dbReference type="Proteomes" id="UP001497516"/>
    </source>
</evidence>
<dbReference type="Pfam" id="PF07727">
    <property type="entry name" value="RVT_2"/>
    <property type="match status" value="1"/>
</dbReference>
<keyword evidence="3" id="KW-1185">Reference proteome</keyword>
<protein>
    <recommendedName>
        <fullName evidence="1">Reverse transcriptase Ty1/copia-type domain-containing protein</fullName>
    </recommendedName>
</protein>
<proteinExistence type="predicted"/>
<dbReference type="PANTHER" id="PTHR11439:SF470">
    <property type="entry name" value="CYSTEINE-RICH RLK (RECEPTOR-LIKE PROTEIN KINASE) 8"/>
    <property type="match status" value="1"/>
</dbReference>
<organism evidence="2 3">
    <name type="scientific">Linum trigynum</name>
    <dbReference type="NCBI Taxonomy" id="586398"/>
    <lineage>
        <taxon>Eukaryota</taxon>
        <taxon>Viridiplantae</taxon>
        <taxon>Streptophyta</taxon>
        <taxon>Embryophyta</taxon>
        <taxon>Tracheophyta</taxon>
        <taxon>Spermatophyta</taxon>
        <taxon>Magnoliopsida</taxon>
        <taxon>eudicotyledons</taxon>
        <taxon>Gunneridae</taxon>
        <taxon>Pentapetalae</taxon>
        <taxon>rosids</taxon>
        <taxon>fabids</taxon>
        <taxon>Malpighiales</taxon>
        <taxon>Linaceae</taxon>
        <taxon>Linum</taxon>
    </lineage>
</organism>
<evidence type="ECO:0000259" key="1">
    <source>
        <dbReference type="Pfam" id="PF07727"/>
    </source>
</evidence>
<dbReference type="CDD" id="cd09272">
    <property type="entry name" value="RNase_HI_RT_Ty1"/>
    <property type="match status" value="1"/>
</dbReference>
<reference evidence="2 3" key="1">
    <citation type="submission" date="2024-04" db="EMBL/GenBank/DDBJ databases">
        <authorList>
            <person name="Fracassetti M."/>
        </authorList>
    </citation>
    <scope>NUCLEOTIDE SEQUENCE [LARGE SCALE GENOMIC DNA]</scope>
</reference>
<name>A0AAV2GN87_9ROSI</name>